<dbReference type="Pfam" id="PF26421">
    <property type="entry name" value="Avidin_like"/>
    <property type="match status" value="1"/>
</dbReference>
<dbReference type="EMBL" id="JAPDPI010000018">
    <property type="protein sequence ID" value="MCW3805962.1"/>
    <property type="molecule type" value="Genomic_DNA"/>
</dbReference>
<gene>
    <name evidence="1" type="ORF">OM074_10015</name>
</gene>
<name>A0AAE3ME74_9BACT</name>
<evidence type="ECO:0000313" key="2">
    <source>
        <dbReference type="Proteomes" id="UP001207408"/>
    </source>
</evidence>
<accession>A0AAE3ME74</accession>
<dbReference type="InterPro" id="IPR058595">
    <property type="entry name" value="Avidin-like"/>
</dbReference>
<dbReference type="RefSeq" id="WP_301199334.1">
    <property type="nucleotide sequence ID" value="NZ_JAPDPI010000018.1"/>
</dbReference>
<sequence length="121" mass="13799">MIDLNNKAFITKSNTSNGDTNSETVFLYKQSGNYVTAEYKGGTIKSGRLSGTLDSNGFLEMQYHHTNKENKLLTGICHSKIEIMETGKIRIIEDWQWTCRDYSKGRSILEEIDPTIYHEAN</sequence>
<reference evidence="1" key="1">
    <citation type="submission" date="2022-10" db="EMBL/GenBank/DDBJ databases">
        <authorList>
            <person name="Yu W.X."/>
        </authorList>
    </citation>
    <scope>NUCLEOTIDE SEQUENCE</scope>
    <source>
        <strain evidence="1">D04</strain>
    </source>
</reference>
<dbReference type="AlphaFoldDB" id="A0AAE3ME74"/>
<dbReference type="Proteomes" id="UP001207408">
    <property type="component" value="Unassembled WGS sequence"/>
</dbReference>
<evidence type="ECO:0000313" key="1">
    <source>
        <dbReference type="EMBL" id="MCW3805962.1"/>
    </source>
</evidence>
<keyword evidence="2" id="KW-1185">Reference proteome</keyword>
<comment type="caution">
    <text evidence="1">The sequence shown here is derived from an EMBL/GenBank/DDBJ whole genome shotgun (WGS) entry which is preliminary data.</text>
</comment>
<protein>
    <submittedName>
        <fullName evidence="1">N-acetylglutamate synthase</fullName>
    </submittedName>
</protein>
<organism evidence="1 2">
    <name type="scientific">Plebeiibacterium marinum</name>
    <dbReference type="NCBI Taxonomy" id="2992111"/>
    <lineage>
        <taxon>Bacteria</taxon>
        <taxon>Pseudomonadati</taxon>
        <taxon>Bacteroidota</taxon>
        <taxon>Bacteroidia</taxon>
        <taxon>Marinilabiliales</taxon>
        <taxon>Marinilabiliaceae</taxon>
        <taxon>Plebeiibacterium</taxon>
    </lineage>
</organism>
<proteinExistence type="predicted"/>